<dbReference type="GeneID" id="2911638"/>
<dbReference type="PANTHER" id="PTHR48420">
    <property type="entry name" value="NON-HAEM DIOXYGENASE N-TERMINAL DOMAIN-CONTAINING PROTEIN"/>
    <property type="match status" value="1"/>
</dbReference>
<dbReference type="PANTHER" id="PTHR48420:SF1">
    <property type="entry name" value="NON-HAEM DIOXYGENASE N-TERMINAL DOMAIN-CONTAINING PROTEIN"/>
    <property type="match status" value="1"/>
</dbReference>
<dbReference type="Gene3D" id="2.60.120.330">
    <property type="entry name" value="B-lactam Antibiotic, Isopenicillin N Synthase, Chain"/>
    <property type="match status" value="1"/>
</dbReference>
<dbReference type="RefSeq" id="XP_504039.1">
    <property type="nucleotide sequence ID" value="XM_504039.1"/>
</dbReference>
<reference evidence="1 3" key="1">
    <citation type="journal article" date="2016" name="PLoS ONE">
        <title>Sequence Assembly of Yarrowia lipolytica Strain W29/CLIB89 Shows Transposable Element Diversity.</title>
        <authorList>
            <person name="Magnan C."/>
            <person name="Yu J."/>
            <person name="Chang I."/>
            <person name="Jahn E."/>
            <person name="Kanomata Y."/>
            <person name="Wu J."/>
            <person name="Zeller M."/>
            <person name="Oakes M."/>
            <person name="Baldi P."/>
            <person name="Sandmeyer S."/>
        </authorList>
    </citation>
    <scope>NUCLEOTIDE SEQUENCE [LARGE SCALE GENOMIC DNA]</scope>
    <source>
        <strain evidence="1">CLIB89</strain>
        <strain evidence="3">CLIB89(W29)</strain>
    </source>
</reference>
<dbReference type="Proteomes" id="UP000256601">
    <property type="component" value="Unassembled WGS sequence"/>
</dbReference>
<dbReference type="OrthoDB" id="438224at2759"/>
<dbReference type="KEGG" id="yli:2911638"/>
<reference evidence="2 4" key="2">
    <citation type="submission" date="2018-07" db="EMBL/GenBank/DDBJ databases">
        <title>Draft Genome Assemblies for Five Robust Yarrowia lipolytica Strains Exhibiting High Lipid Production and Pentose Sugar Utilization and Sugar Alcohol Secretion from Undetoxified Lignocellulosic Biomass Hydrolysates.</title>
        <authorList>
            <consortium name="DOE Joint Genome Institute"/>
            <person name="Walker C."/>
            <person name="Ryu S."/>
            <person name="Na H."/>
            <person name="Zane M."/>
            <person name="LaButti K."/>
            <person name="Lipzen A."/>
            <person name="Haridas S."/>
            <person name="Barry K."/>
            <person name="Grigoriev I.V."/>
            <person name="Quarterman J."/>
            <person name="Slininger P."/>
            <person name="Dien B."/>
            <person name="Trinh C.T."/>
        </authorList>
    </citation>
    <scope>NUCLEOTIDE SEQUENCE [LARGE SCALE GENOMIC DNA]</scope>
    <source>
        <strain evidence="2 4">YB392</strain>
    </source>
</reference>
<dbReference type="EMBL" id="CP017557">
    <property type="protein sequence ID" value="AOW05521.1"/>
    <property type="molecule type" value="Genomic_DNA"/>
</dbReference>
<sequence length="339" mass="37044">MTDYSTTPVVVSLEELQSGAKDSLLPSAFGPDSLGVIIVTGLPKDFVSLRQKVLLSASDLAALPADKLAAMEHEPSFWCQGWSRGREKLANGVPDFNKGSFYANCAFHKDPQLEAPPKEETVGYEDMHMYTAPNIWPQEEDLPQFQTNLKALCNLIIDVAEHVARACDRYVAGHAKIDGYTAGYLEDVVRTSTTTKARLLHYFPMQQQQEQADTPDDAWCGTHKDHSCLTGLTSAMFLDGKTVLPKSPDPEAGLYIHNRHGKVVQVKIPADALAFQTGSALEAATHGEFKAVPHFVKGANVAGVSRNTLAVFCQPSMHRQLGSEGSFAEYSTRILEGNH</sequence>
<dbReference type="eggNOG" id="ENOG502QRGK">
    <property type="taxonomic scope" value="Eukaryota"/>
</dbReference>
<evidence type="ECO:0000313" key="1">
    <source>
        <dbReference type="EMBL" id="AOW05521.1"/>
    </source>
</evidence>
<dbReference type="OMA" id="LYIHSRT"/>
<dbReference type="VEuPathDB" id="FungiDB:YALI0_E16819g"/>
<dbReference type="Proteomes" id="UP000182444">
    <property type="component" value="Chromosome 1E"/>
</dbReference>
<gene>
    <name evidence="2" type="ORF">B0I71DRAFT_128181</name>
    <name evidence="1" type="ORF">YALI1_E20070g</name>
</gene>
<evidence type="ECO:0000313" key="4">
    <source>
        <dbReference type="Proteomes" id="UP000256601"/>
    </source>
</evidence>
<dbReference type="AlphaFoldDB" id="A0A1H6QAQ6"/>
<evidence type="ECO:0000313" key="3">
    <source>
        <dbReference type="Proteomes" id="UP000182444"/>
    </source>
</evidence>
<dbReference type="FunFam" id="2.60.120.330:FF:000033">
    <property type="entry name" value="Clavaminate synthase-like protein"/>
    <property type="match status" value="1"/>
</dbReference>
<dbReference type="InterPro" id="IPR027443">
    <property type="entry name" value="IPNS-like_sf"/>
</dbReference>
<accession>A0A1H6QAQ6</accession>
<organism evidence="1 3">
    <name type="scientific">Yarrowia lipolytica</name>
    <name type="common">Candida lipolytica</name>
    <dbReference type="NCBI Taxonomy" id="4952"/>
    <lineage>
        <taxon>Eukaryota</taxon>
        <taxon>Fungi</taxon>
        <taxon>Dikarya</taxon>
        <taxon>Ascomycota</taxon>
        <taxon>Saccharomycotina</taxon>
        <taxon>Dipodascomycetes</taxon>
        <taxon>Dipodascales</taxon>
        <taxon>Dipodascales incertae sedis</taxon>
        <taxon>Yarrowia</taxon>
    </lineage>
</organism>
<evidence type="ECO:0000313" key="2">
    <source>
        <dbReference type="EMBL" id="RDW28000.1"/>
    </source>
</evidence>
<dbReference type="EMBL" id="KZ858957">
    <property type="protein sequence ID" value="RDW28000.1"/>
    <property type="molecule type" value="Genomic_DNA"/>
</dbReference>
<name>A0A1H6QAQ6_YARLL</name>
<dbReference type="SUPFAM" id="SSF51197">
    <property type="entry name" value="Clavaminate synthase-like"/>
    <property type="match status" value="1"/>
</dbReference>
<dbReference type="VEuPathDB" id="FungiDB:YALI1_E20070g"/>
<protein>
    <submittedName>
        <fullName evidence="1">Uncharacterized protein</fullName>
    </submittedName>
</protein>
<proteinExistence type="predicted"/>